<dbReference type="InterPro" id="IPR012683">
    <property type="entry name" value="CHP02302_TM"/>
</dbReference>
<protein>
    <submittedName>
        <fullName evidence="4">DUF4175 domain-containing protein</fullName>
    </submittedName>
</protein>
<comment type="caution">
    <text evidence="4">The sequence shown here is derived from an EMBL/GenBank/DDBJ whole genome shotgun (WGS) entry which is preliminary data.</text>
</comment>
<feature type="region of interest" description="Disordered" evidence="2">
    <location>
        <begin position="641"/>
        <end position="806"/>
    </location>
</feature>
<keyword evidence="1" id="KW-0175">Coiled coil</keyword>
<evidence type="ECO:0000313" key="5">
    <source>
        <dbReference type="Proteomes" id="UP001202550"/>
    </source>
</evidence>
<dbReference type="EMBL" id="JALZWP010000007">
    <property type="protein sequence ID" value="MCL1628813.1"/>
    <property type="molecule type" value="Genomic_DNA"/>
</dbReference>
<keyword evidence="3" id="KW-0812">Transmembrane</keyword>
<feature type="transmembrane region" description="Helical" evidence="3">
    <location>
        <begin position="55"/>
        <end position="78"/>
    </location>
</feature>
<dbReference type="Pfam" id="PF13779">
    <property type="entry name" value="DUF4175"/>
    <property type="match status" value="1"/>
</dbReference>
<keyword evidence="3" id="KW-1133">Transmembrane helix</keyword>
<evidence type="ECO:0000256" key="1">
    <source>
        <dbReference type="SAM" id="Coils"/>
    </source>
</evidence>
<keyword evidence="3" id="KW-0472">Membrane</keyword>
<proteinExistence type="predicted"/>
<feature type="transmembrane region" description="Helical" evidence="3">
    <location>
        <begin position="152"/>
        <end position="170"/>
    </location>
</feature>
<name>A0ABT0M2B3_9RHOB</name>
<evidence type="ECO:0000313" key="4">
    <source>
        <dbReference type="EMBL" id="MCL1628813.1"/>
    </source>
</evidence>
<feature type="compositionally biased region" description="Low complexity" evidence="2">
    <location>
        <begin position="649"/>
        <end position="668"/>
    </location>
</feature>
<evidence type="ECO:0000256" key="2">
    <source>
        <dbReference type="SAM" id="MobiDB-lite"/>
    </source>
</evidence>
<feature type="compositionally biased region" description="Basic and acidic residues" evidence="2">
    <location>
        <begin position="684"/>
        <end position="693"/>
    </location>
</feature>
<sequence length="844" mass="91962">MAKTQGKTTTLDRALRGTLLGLWAERLARAFWPLVTVALLLWAALAFGVQDVLPAAWATGFALGGLAALLACLVWGAWRFPVPASADAARRLDQTLPGRPLTAMADEVAVGSEDSGTQALWAAHLARVSRILEQARAVPGDLRLARFDRFGLRYIAATAAAVAVLFAAPARVTDLGELAQLSGRAEAIALGPSWEAWVQPPDYTGRPSLYLNEVDRPTLQLPEGSLVTVRFYGQPGIMSVVESVSDRTDPDPTTMAQDFTIEASGRISVRGPAGRDWEITALSDAAPNVTLAGAPVRERGGLMRQDFTATDDYAVTGGQIRVALDLAEVDRRFGLAIAPEPRADLEIVLPLPASGARDQIEDAFIEDFSQHPWANLPVVLTMTVEDARGQTGQSAEAHVILPGRRFFDPMAAAVIELRRDLLWSPENATRSLQLMRAVSHRAESAFRSTEALARFMDTRDLLHASLTDGGLEAAARDDLAQKLWDLAILLEEGELADARARLERAQERLDEAMRNGADPSEIQELMDEMREAMRDYMQQLAEQPRERGEPQQGGERMEVTQDQIQQLMDRIQELMEEGRMDEAAELMAQLNALLENLQVAEGQGGDGPPMPGGEAMEGLGEALREQQDLADDTFGQLQEEFRDGGQGQGQPQPGQPGESEEQQGQGQQEGDDPQQQDGGSASDLADRQRDLAEALRQQQLQPLPGEGMPEGDAALEALEQAQRAMEDAAEALEQGDSGAALGRQADAMEAMREGLRAMNDAATQDQREQAQGDAASETGNGDGRDPLGRARNQGGEVGTEQNMLAENDVYERARDLLEELRRRSAELDRPEQELDYLRRLLDRF</sequence>
<evidence type="ECO:0000256" key="3">
    <source>
        <dbReference type="SAM" id="Phobius"/>
    </source>
</evidence>
<keyword evidence="5" id="KW-1185">Reference proteome</keyword>
<feature type="transmembrane region" description="Helical" evidence="3">
    <location>
        <begin position="30"/>
        <end position="49"/>
    </location>
</feature>
<gene>
    <name evidence="4" type="ORF">M3N55_08720</name>
</gene>
<feature type="coiled-coil region" evidence="1">
    <location>
        <begin position="488"/>
        <end position="603"/>
    </location>
</feature>
<dbReference type="Proteomes" id="UP001202550">
    <property type="component" value="Unassembled WGS sequence"/>
</dbReference>
<accession>A0ABT0M2B3</accession>
<dbReference type="RefSeq" id="WP_249058145.1">
    <property type="nucleotide sequence ID" value="NZ_JALZWP010000007.1"/>
</dbReference>
<organism evidence="4 5">
    <name type="scientific">Roseinatronobacter domitianus</name>
    <dbReference type="NCBI Taxonomy" id="2940293"/>
    <lineage>
        <taxon>Bacteria</taxon>
        <taxon>Pseudomonadati</taxon>
        <taxon>Pseudomonadota</taxon>
        <taxon>Alphaproteobacteria</taxon>
        <taxon>Rhodobacterales</taxon>
        <taxon>Paracoccaceae</taxon>
        <taxon>Roseinatronobacter</taxon>
    </lineage>
</organism>
<reference evidence="4 5" key="1">
    <citation type="submission" date="2022-05" db="EMBL/GenBank/DDBJ databases">
        <title>Seasonal and diel survey of microbial diversity of the Tyrrhenian coast.</title>
        <authorList>
            <person name="Gattoni G."/>
            <person name="Corral P."/>
        </authorList>
    </citation>
    <scope>NUCLEOTIDE SEQUENCE [LARGE SCALE GENOMIC DNA]</scope>
    <source>
        <strain evidence="4 5">V10</strain>
    </source>
</reference>